<comment type="caution">
    <text evidence="1">The sequence shown here is derived from an EMBL/GenBank/DDBJ whole genome shotgun (WGS) entry which is preliminary data.</text>
</comment>
<dbReference type="GO" id="GO:0016787">
    <property type="term" value="F:hydrolase activity"/>
    <property type="evidence" value="ECO:0007669"/>
    <property type="project" value="UniProtKB-KW"/>
</dbReference>
<dbReference type="Proteomes" id="UP000313066">
    <property type="component" value="Unassembled WGS sequence"/>
</dbReference>
<organism evidence="1 2">
    <name type="scientific">Microbispora catharanthi</name>
    <dbReference type="NCBI Taxonomy" id="1712871"/>
    <lineage>
        <taxon>Bacteria</taxon>
        <taxon>Bacillati</taxon>
        <taxon>Actinomycetota</taxon>
        <taxon>Actinomycetes</taxon>
        <taxon>Streptosporangiales</taxon>
        <taxon>Streptosporangiaceae</taxon>
        <taxon>Microbispora</taxon>
    </lineage>
</organism>
<dbReference type="SUPFAM" id="SSF50939">
    <property type="entry name" value="Sialidases"/>
    <property type="match status" value="1"/>
</dbReference>
<proteinExistence type="predicted"/>
<reference evidence="1 2" key="1">
    <citation type="submission" date="2019-10" db="EMBL/GenBank/DDBJ databases">
        <title>Nonomuraea sp. nov., isolated from Phyllanthus amarus.</title>
        <authorList>
            <person name="Klykleung N."/>
            <person name="Tanasupawat S."/>
        </authorList>
    </citation>
    <scope>NUCLEOTIDE SEQUENCE [LARGE SCALE GENOMIC DNA]</scope>
    <source>
        <strain evidence="1 2">CR1-09</strain>
    </source>
</reference>
<dbReference type="RefSeq" id="WP_139576270.1">
    <property type="nucleotide sequence ID" value="NZ_VDMA02000011.1"/>
</dbReference>
<gene>
    <name evidence="1" type="ORF">FH610_021215</name>
</gene>
<dbReference type="EMBL" id="VDMA02000011">
    <property type="protein sequence ID" value="KAB8183058.1"/>
    <property type="molecule type" value="Genomic_DNA"/>
</dbReference>
<protein>
    <submittedName>
        <fullName evidence="1">Glycosyl hydrolase</fullName>
    </submittedName>
</protein>
<dbReference type="InterPro" id="IPR036278">
    <property type="entry name" value="Sialidase_sf"/>
</dbReference>
<name>A0A5N6BRJ5_9ACTN</name>
<dbReference type="SUPFAM" id="SSF110296">
    <property type="entry name" value="Oligoxyloglucan reducing end-specific cellobiohydrolase"/>
    <property type="match status" value="1"/>
</dbReference>
<keyword evidence="2" id="KW-1185">Reference proteome</keyword>
<evidence type="ECO:0000313" key="1">
    <source>
        <dbReference type="EMBL" id="KAB8183058.1"/>
    </source>
</evidence>
<dbReference type="AlphaFoldDB" id="A0A5N6BRJ5"/>
<dbReference type="InterPro" id="IPR015943">
    <property type="entry name" value="WD40/YVTN_repeat-like_dom_sf"/>
</dbReference>
<keyword evidence="1" id="KW-0378">Hydrolase</keyword>
<sequence length="887" mass="92711">MAFSLRTVRARWLAAATAALVLGAGGTIAFGGDELMEELGLKREPGAGLPMQARERMEMMAGEDPAEAGEEAFEASTIAAQWAEARTAPGVVAPGAYGAAFSQLQGLPATKGGWQEVTRVKYDSDDPRYRDYASNSSGGSGLVTGRITGLAADGKGHVYAAGADGGVWRSSTGGGGWTPIADGLPSLSSANLTLAADGSLWYATGEGNTGATSYVGSGVYRLADPVKGVFTPADRVGGTELESTTIRGMRFAGGKVWAATSAGVWTHDTSTASGAWHQEFAPNPDYLAGGSRASDPNAPYKNIANDVAIDPRDPKHVIAAIGWRSGDSYNGFYETVDYTQGPSSWRKINPDGAMPADDIGYVTFAFSADGSSLYAINQSPRLLNKPTGTVNSYLDGIYVSRNGSPAGPWNKIADSQKLGNSGSALKQAESGKGYGPGVQAWYNQFLIVDPSDANHVYAGLEEVYETTDGGSTWMTVGPYWNFGFACWNISDSANTCPKTTHPDQHSVAIGSYQGKSYVYVGNDGGVYRRPLRGVVNGHGNATDWQSMNDSTMDALQYYAVAVGKDGTGVAVSGGLQDNGVSVLRPGDTVMGSNFGGDGGDSMADPDNGCRQVQEYTNLAMRVTLNCNVNKGALDEASASSKDIQPYNAAPGDEPARFTAPFGRDLTDTGRWIAGGQHVWINTLGFGITEGKQWKNVFDLGAGHTATAVAMSQGTGYVGWCGPCNNAGFARGIATGRFDDPASWHQLTLPSDGSVLPNRYVSGFAADPANPQHVFVAVNGFSRRFTEGPGAGVGHVYESSDGGATWKDVSADVPDVPADALTLLPQGGLVLATDLGALYRAPGSATWARLGANLPVTAVTDVEWSAADQKVYAATHGRGIWSFALSQL</sequence>
<dbReference type="Gene3D" id="2.130.10.10">
    <property type="entry name" value="YVTN repeat-like/Quinoprotein amine dehydrogenase"/>
    <property type="match status" value="3"/>
</dbReference>
<evidence type="ECO:0000313" key="2">
    <source>
        <dbReference type="Proteomes" id="UP000313066"/>
    </source>
</evidence>
<accession>A0A5N6BRJ5</accession>